<name>A0ABQ4KT19_SIMTE</name>
<gene>
    <name evidence="5" type="ORF">J6TS1_10620</name>
</gene>
<dbReference type="SUPFAM" id="SSF158634">
    <property type="entry name" value="RPA2825-like"/>
    <property type="match status" value="2"/>
</dbReference>
<evidence type="ECO:0000256" key="3">
    <source>
        <dbReference type="SAM" id="MobiDB-lite"/>
    </source>
</evidence>
<organism evidence="5 6">
    <name type="scientific">Siminovitchia terrae</name>
    <name type="common">Bacillus terrae</name>
    <dbReference type="NCBI Taxonomy" id="1914933"/>
    <lineage>
        <taxon>Bacteria</taxon>
        <taxon>Bacillati</taxon>
        <taxon>Bacillota</taxon>
        <taxon>Bacilli</taxon>
        <taxon>Bacillales</taxon>
        <taxon>Bacillaceae</taxon>
        <taxon>Siminovitchia</taxon>
    </lineage>
</organism>
<dbReference type="EMBL" id="BORJ01000002">
    <property type="protein sequence ID" value="GIN95192.1"/>
    <property type="molecule type" value="Genomic_DNA"/>
</dbReference>
<dbReference type="InterPro" id="IPR002502">
    <property type="entry name" value="Amidase_domain"/>
</dbReference>
<comment type="caution">
    <text evidence="5">The sequence shown here is derived from an EMBL/GenBank/DDBJ whole genome shotgun (WGS) entry which is preliminary data.</text>
</comment>
<dbReference type="InterPro" id="IPR036505">
    <property type="entry name" value="Amidase/PGRP_sf"/>
</dbReference>
<keyword evidence="6" id="KW-1185">Reference proteome</keyword>
<dbReference type="Pfam" id="PF01510">
    <property type="entry name" value="Amidase_2"/>
    <property type="match status" value="1"/>
</dbReference>
<accession>A0ABQ4KT19</accession>
<evidence type="ECO:0000256" key="2">
    <source>
        <dbReference type="ARBA" id="ARBA00032390"/>
    </source>
</evidence>
<proteinExistence type="predicted"/>
<feature type="region of interest" description="Disordered" evidence="3">
    <location>
        <begin position="186"/>
        <end position="206"/>
    </location>
</feature>
<protein>
    <recommendedName>
        <fullName evidence="2">Autolysin</fullName>
    </recommendedName>
    <alternativeName>
        <fullName evidence="1">Cell wall hydrolase</fullName>
    </alternativeName>
</protein>
<feature type="domain" description="N-acetylmuramoyl-L-alanine amidase" evidence="4">
    <location>
        <begin position="13"/>
        <end position="155"/>
    </location>
</feature>
<dbReference type="Proteomes" id="UP000680670">
    <property type="component" value="Unassembled WGS sequence"/>
</dbReference>
<dbReference type="SMART" id="SM00644">
    <property type="entry name" value="Ami_2"/>
    <property type="match status" value="1"/>
</dbReference>
<dbReference type="RefSeq" id="WP_244861984.1">
    <property type="nucleotide sequence ID" value="NZ_BORJ01000002.1"/>
</dbReference>
<dbReference type="InterPro" id="IPR022016">
    <property type="entry name" value="DUF3597"/>
</dbReference>
<evidence type="ECO:0000256" key="1">
    <source>
        <dbReference type="ARBA" id="ARBA00030881"/>
    </source>
</evidence>
<dbReference type="Pfam" id="PF12200">
    <property type="entry name" value="DUF3597"/>
    <property type="match status" value="1"/>
</dbReference>
<evidence type="ECO:0000259" key="4">
    <source>
        <dbReference type="SMART" id="SM00644"/>
    </source>
</evidence>
<evidence type="ECO:0000313" key="6">
    <source>
        <dbReference type="Proteomes" id="UP000680670"/>
    </source>
</evidence>
<dbReference type="SUPFAM" id="SSF55846">
    <property type="entry name" value="N-acetylmuramoyl-L-alanine amidase-like"/>
    <property type="match status" value="1"/>
</dbReference>
<dbReference type="CDD" id="cd06583">
    <property type="entry name" value="PGRP"/>
    <property type="match status" value="1"/>
</dbReference>
<dbReference type="Gene3D" id="3.40.80.10">
    <property type="entry name" value="Peptidoglycan recognition protein-like"/>
    <property type="match status" value="1"/>
</dbReference>
<evidence type="ECO:0000313" key="5">
    <source>
        <dbReference type="EMBL" id="GIN95192.1"/>
    </source>
</evidence>
<reference evidence="5 6" key="1">
    <citation type="submission" date="2021-03" db="EMBL/GenBank/DDBJ databases">
        <title>Antimicrobial resistance genes in bacteria isolated from Japanese honey, and their potential for conferring macrolide and lincosamide resistance in the American foulbrood pathogen Paenibacillus larvae.</title>
        <authorList>
            <person name="Okamoto M."/>
            <person name="Kumagai M."/>
            <person name="Kanamori H."/>
            <person name="Takamatsu D."/>
        </authorList>
    </citation>
    <scope>NUCLEOTIDE SEQUENCE [LARGE SCALE GENOMIC DNA]</scope>
    <source>
        <strain evidence="5 6">J6TS1</strain>
    </source>
</reference>
<sequence>MTYKIEKIIIPGLPNIPLTVSRFVVAHESGNDKNTGPHSLDAEITFMTRNFRKAFTSHWVGGGGRIVQLAPVGKLQYGAGPKANPYSYAHVELARTKNPETFNKDYAAYIWLLRYLADQAGIPKKLDEGTATTKGIKSHDWIRRNLGGTNHTDPFRYLAQFGITKEQFKKDVENGIGAATMVTKPVDKPSISKPAPKPSQPVTKPSAYTGDSIVDYLKSIGVDSSFSNRTNLATQYEIKGYKGSAKQNLELLIKMRTGKSMTPAKPAAKKGDQKTTSIVDYLKSIGQDSSPTNRKNLAEKHGIKNYTGTLSQNTQLLKKLRG</sequence>